<gene>
    <name evidence="3" type="ORF">BDN71DRAFT_53063</name>
</gene>
<evidence type="ECO:0000259" key="2">
    <source>
        <dbReference type="Pfam" id="PF23155"/>
    </source>
</evidence>
<proteinExistence type="predicted"/>
<dbReference type="EMBL" id="MU154530">
    <property type="protein sequence ID" value="KAF9499693.1"/>
    <property type="molecule type" value="Genomic_DNA"/>
</dbReference>
<keyword evidence="1" id="KW-0472">Membrane</keyword>
<feature type="transmembrane region" description="Helical" evidence="1">
    <location>
        <begin position="176"/>
        <end position="208"/>
    </location>
</feature>
<dbReference type="OrthoDB" id="61390at2759"/>
<protein>
    <recommendedName>
        <fullName evidence="2">DUF7053 domain-containing protein</fullName>
    </recommendedName>
</protein>
<dbReference type="CDD" id="cd02440">
    <property type="entry name" value="AdoMet_MTases"/>
    <property type="match status" value="1"/>
</dbReference>
<keyword evidence="4" id="KW-1185">Reference proteome</keyword>
<feature type="transmembrane region" description="Helical" evidence="1">
    <location>
        <begin position="459"/>
        <end position="480"/>
    </location>
</feature>
<dbReference type="Pfam" id="PF23155">
    <property type="entry name" value="DUF7053"/>
    <property type="match status" value="1"/>
</dbReference>
<dbReference type="InterPro" id="IPR055481">
    <property type="entry name" value="DUF7053"/>
</dbReference>
<sequence length="487" mass="54691">MWPIFLKFTVSASRVLNVPAEDALKAIQDPVFLITLNPLVVGWNAEPAKPNHYTIRDRLLFLGFFNTVISYTCDFSIRENGVDSETQAGLGTRLWSKWRARPISDEPGKTEVSEETTVEAFFLNMPMIIRTLKASHGELMDSMKAKLEEGRYTPSSGRTEMNSTARSKQFPGRYKLIPCLLALIAALMMYTWTLVSILLPVLSLLYWLSKTSKDPYDLFHLSLNQIGDDEPPKTEWLNMGFWRNTKVFPEACEALAMKLTLAAGYQEGDRVLDVGHGTGESLVFLLSCPRIPRPASVTGITSLLSHHRRSSDRVQALQASKTSESAPVVTLYHGDAVFRPVADKHPLDPKVAATFDTILALDCAYHFHSRHAFLSQSLRKLTKGRRIALTDICFSPKALSSRANRLLIKAAHFMPGENIVSTPDYVRVMEEIGYVDVKMEDISEDVFPGFMGFLSRRGFAWWLFIRILSCYVGLGARFVIVSGARRD</sequence>
<dbReference type="SUPFAM" id="SSF53335">
    <property type="entry name" value="S-adenosyl-L-methionine-dependent methyltransferases"/>
    <property type="match status" value="1"/>
</dbReference>
<dbReference type="Proteomes" id="UP000807025">
    <property type="component" value="Unassembled WGS sequence"/>
</dbReference>
<accession>A0A9P6A635</accession>
<keyword evidence="1" id="KW-1133">Transmembrane helix</keyword>
<dbReference type="AlphaFoldDB" id="A0A9P6A635"/>
<feature type="domain" description="DUF7053" evidence="2">
    <location>
        <begin position="17"/>
        <end position="148"/>
    </location>
</feature>
<dbReference type="Gene3D" id="3.40.50.150">
    <property type="entry name" value="Vaccinia Virus protein VP39"/>
    <property type="match status" value="1"/>
</dbReference>
<evidence type="ECO:0000256" key="1">
    <source>
        <dbReference type="SAM" id="Phobius"/>
    </source>
</evidence>
<evidence type="ECO:0000313" key="3">
    <source>
        <dbReference type="EMBL" id="KAF9499693.1"/>
    </source>
</evidence>
<keyword evidence="1" id="KW-0812">Transmembrane</keyword>
<evidence type="ECO:0000313" key="4">
    <source>
        <dbReference type="Proteomes" id="UP000807025"/>
    </source>
</evidence>
<comment type="caution">
    <text evidence="3">The sequence shown here is derived from an EMBL/GenBank/DDBJ whole genome shotgun (WGS) entry which is preliminary data.</text>
</comment>
<name>A0A9P6A635_PLEER</name>
<dbReference type="InterPro" id="IPR029063">
    <property type="entry name" value="SAM-dependent_MTases_sf"/>
</dbReference>
<organism evidence="3 4">
    <name type="scientific">Pleurotus eryngii</name>
    <name type="common">Boletus of the steppes</name>
    <dbReference type="NCBI Taxonomy" id="5323"/>
    <lineage>
        <taxon>Eukaryota</taxon>
        <taxon>Fungi</taxon>
        <taxon>Dikarya</taxon>
        <taxon>Basidiomycota</taxon>
        <taxon>Agaricomycotina</taxon>
        <taxon>Agaricomycetes</taxon>
        <taxon>Agaricomycetidae</taxon>
        <taxon>Agaricales</taxon>
        <taxon>Pleurotineae</taxon>
        <taxon>Pleurotaceae</taxon>
        <taxon>Pleurotus</taxon>
    </lineage>
</organism>
<reference evidence="3" key="1">
    <citation type="submission" date="2020-11" db="EMBL/GenBank/DDBJ databases">
        <authorList>
            <consortium name="DOE Joint Genome Institute"/>
            <person name="Ahrendt S."/>
            <person name="Riley R."/>
            <person name="Andreopoulos W."/>
            <person name="Labutti K."/>
            <person name="Pangilinan J."/>
            <person name="Ruiz-Duenas F.J."/>
            <person name="Barrasa J.M."/>
            <person name="Sanchez-Garcia M."/>
            <person name="Camarero S."/>
            <person name="Miyauchi S."/>
            <person name="Serrano A."/>
            <person name="Linde D."/>
            <person name="Babiker R."/>
            <person name="Drula E."/>
            <person name="Ayuso-Fernandez I."/>
            <person name="Pacheco R."/>
            <person name="Padilla G."/>
            <person name="Ferreira P."/>
            <person name="Barriuso J."/>
            <person name="Kellner H."/>
            <person name="Castanera R."/>
            <person name="Alfaro M."/>
            <person name="Ramirez L."/>
            <person name="Pisabarro A.G."/>
            <person name="Kuo A."/>
            <person name="Tritt A."/>
            <person name="Lipzen A."/>
            <person name="He G."/>
            <person name="Yan M."/>
            <person name="Ng V."/>
            <person name="Cullen D."/>
            <person name="Martin F."/>
            <person name="Rosso M.-N."/>
            <person name="Henrissat B."/>
            <person name="Hibbett D."/>
            <person name="Martinez A.T."/>
            <person name="Grigoriev I.V."/>
        </authorList>
    </citation>
    <scope>NUCLEOTIDE SEQUENCE</scope>
    <source>
        <strain evidence="3">ATCC 90797</strain>
    </source>
</reference>